<dbReference type="AlphaFoldDB" id="A0A1H7BL56"/>
<reference evidence="1 2" key="1">
    <citation type="submission" date="2016-10" db="EMBL/GenBank/DDBJ databases">
        <authorList>
            <person name="de Groot N.N."/>
        </authorList>
    </citation>
    <scope>NUCLEOTIDE SEQUENCE [LARGE SCALE GENOMIC DNA]</scope>
    <source>
        <strain evidence="1 2">DSM 2179</strain>
    </source>
</reference>
<gene>
    <name evidence="1" type="ORF">SAMN05660742_1173</name>
</gene>
<dbReference type="RefSeq" id="WP_091833490.1">
    <property type="nucleotide sequence ID" value="NZ_FNZK01000017.1"/>
</dbReference>
<evidence type="ECO:0000313" key="2">
    <source>
        <dbReference type="Proteomes" id="UP000199662"/>
    </source>
</evidence>
<dbReference type="EMBL" id="FNZK01000017">
    <property type="protein sequence ID" value="SEJ78463.1"/>
    <property type="molecule type" value="Genomic_DNA"/>
</dbReference>
<dbReference type="Proteomes" id="UP000199662">
    <property type="component" value="Unassembled WGS sequence"/>
</dbReference>
<sequence length="561" mass="61956">MEDYPDKSFELTADPVNIDGPLIQYQETDWQFIKRLASYQETVIVPDVTMDNQIFAYGYPKVYGEKTLPDDIAYSSGKDIKAYYTDYDYNPNLIENEYTYFEVESYDELTFGDKVTFHNYEMYVGEVTIELKKGLLVYNATLVRQPTIRQNPIYNEKIQGNSIEGTVLAVQNQEIKLHLNIDQEQDEDTAYWYPFVPPTTDMLYLMPQIGTNVSLYIPGLKEQNAIITGCVRTNGAECEQTSDPSTRYLATEYGQEMKLAPGGIYFTAGRNDLVLTFDDEEGVTISSHKGILLEAEKEIIIDSKTKVTFSSPNQIKMITPTGGFSIENEIHFNNMKTIVDCADESELPLVEQPLMQEEKQSYVLNKPGTAEEPGIDWGSIVSSAKGAIAIIQWKEVIGGAAQFGGGFFQREVGVLMGQTGTLGGLISSGLDSVPCWGLVGLGAGVYVDGVNSMYAGGTRMYYGLLGKTDGEKNILKEKEGESIYNTTQLVIGAYSINHVVSAGLSKIPYGANGIAKIGCYLDEVTASGKSLVSHDLDLINLEETFRGILPKQDGPAVEEKG</sequence>
<evidence type="ECO:0000313" key="1">
    <source>
        <dbReference type="EMBL" id="SEJ78463.1"/>
    </source>
</evidence>
<keyword evidence="2" id="KW-1185">Reference proteome</keyword>
<name>A0A1H7BL56_9FIRM</name>
<proteinExistence type="predicted"/>
<dbReference type="STRING" id="84035.SAMN05660742_1173"/>
<organism evidence="1 2">
    <name type="scientific">Propionispira arboris</name>
    <dbReference type="NCBI Taxonomy" id="84035"/>
    <lineage>
        <taxon>Bacteria</taxon>
        <taxon>Bacillati</taxon>
        <taxon>Bacillota</taxon>
        <taxon>Negativicutes</taxon>
        <taxon>Selenomonadales</taxon>
        <taxon>Selenomonadaceae</taxon>
        <taxon>Propionispira</taxon>
    </lineage>
</organism>
<accession>A0A1H7BL56</accession>
<protein>
    <submittedName>
        <fullName evidence="1">Uncharacterized protein</fullName>
    </submittedName>
</protein>